<dbReference type="NCBIfam" id="TIGR02191">
    <property type="entry name" value="RNaseIII"/>
    <property type="match status" value="1"/>
</dbReference>
<evidence type="ECO:0000313" key="11">
    <source>
        <dbReference type="EMBL" id="MDO1559983.1"/>
    </source>
</evidence>
<dbReference type="Gene3D" id="3.30.160.20">
    <property type="match status" value="1"/>
</dbReference>
<dbReference type="PROSITE" id="PS50137">
    <property type="entry name" value="DS_RBD"/>
    <property type="match status" value="1"/>
</dbReference>
<keyword evidence="3 8" id="KW-0507">mRNA processing</keyword>
<keyword evidence="12" id="KW-1185">Reference proteome</keyword>
<accession>A0ABT8SPZ9</accession>
<evidence type="ECO:0000256" key="3">
    <source>
        <dbReference type="ARBA" id="ARBA00022664"/>
    </source>
</evidence>
<evidence type="ECO:0000256" key="4">
    <source>
        <dbReference type="ARBA" id="ARBA00022722"/>
    </source>
</evidence>
<sequence>MNRREAAVTAVEAALGHEFKDAGLLERALTHSSARQKTGQRGGDYERLEFLGDRVLGLLVAERLMRARPGADENLLTRHFHQLVNRDACARVARAVGLGEALRMAGGETRSGLRDNDTVLGDAMEAILAALYLDGGLDAARRALDRIWAEEFDRPAPTAVTANPKLALQEWAAREGLGHPVYRVVEHTGPAHAPRFVVAVRVEEREEVTAAAGAKSEAEKAAALAFLAREGVT</sequence>
<dbReference type="InterPro" id="IPR011907">
    <property type="entry name" value="RNase_III"/>
</dbReference>
<comment type="function">
    <text evidence="8">Digests double-stranded RNA. Involved in the processing of primary rRNA transcript to yield the immediate precursors to the large and small rRNAs (23S and 16S). Processes some mRNAs, and tRNAs when they are encoded in the rRNA operon. Processes pre-crRNA and tracrRNA of type II CRISPR loci if present in the organism.</text>
</comment>
<keyword evidence="8" id="KW-0698">rRNA processing</keyword>
<feature type="binding site" evidence="8">
    <location>
        <position position="49"/>
    </location>
    <ligand>
        <name>Mg(2+)</name>
        <dbReference type="ChEBI" id="CHEBI:18420"/>
    </ligand>
</feature>
<evidence type="ECO:0000256" key="6">
    <source>
        <dbReference type="ARBA" id="ARBA00022801"/>
    </source>
</evidence>
<comment type="caution">
    <text evidence="11">The sequence shown here is derived from an EMBL/GenBank/DDBJ whole genome shotgun (WGS) entry which is preliminary data.</text>
</comment>
<keyword evidence="8" id="KW-0819">tRNA processing</keyword>
<keyword evidence="7 8" id="KW-0694">RNA-binding</keyword>
<keyword evidence="8" id="KW-0479">Metal-binding</keyword>
<organism evidence="11 12">
    <name type="scientific">Peiella sedimenti</name>
    <dbReference type="NCBI Taxonomy" id="3061083"/>
    <lineage>
        <taxon>Bacteria</taxon>
        <taxon>Pseudomonadati</taxon>
        <taxon>Pseudomonadota</taxon>
        <taxon>Alphaproteobacteria</taxon>
        <taxon>Caulobacterales</taxon>
        <taxon>Caulobacteraceae</taxon>
        <taxon>Peiella</taxon>
    </lineage>
</organism>
<dbReference type="SMART" id="SM00535">
    <property type="entry name" value="RIBOc"/>
    <property type="match status" value="1"/>
</dbReference>
<keyword evidence="5 8" id="KW-0255">Endonuclease</keyword>
<feature type="domain" description="RNase III" evidence="10">
    <location>
        <begin position="8"/>
        <end position="136"/>
    </location>
</feature>
<dbReference type="PROSITE" id="PS50142">
    <property type="entry name" value="RNASE_3_2"/>
    <property type="match status" value="1"/>
</dbReference>
<dbReference type="Gene3D" id="1.10.1520.10">
    <property type="entry name" value="Ribonuclease III domain"/>
    <property type="match status" value="1"/>
</dbReference>
<evidence type="ECO:0000259" key="10">
    <source>
        <dbReference type="PROSITE" id="PS50142"/>
    </source>
</evidence>
<keyword evidence="4 8" id="KW-0540">Nuclease</keyword>
<comment type="catalytic activity">
    <reaction evidence="1 8">
        <text>Endonucleolytic cleavage to 5'-phosphomonoester.</text>
        <dbReference type="EC" id="3.1.26.3"/>
    </reaction>
</comment>
<evidence type="ECO:0000256" key="5">
    <source>
        <dbReference type="ARBA" id="ARBA00022759"/>
    </source>
</evidence>
<gene>
    <name evidence="8 11" type="primary">rnc</name>
    <name evidence="11" type="ORF">Q0812_11155</name>
</gene>
<keyword evidence="8" id="KW-0963">Cytoplasm</keyword>
<dbReference type="CDD" id="cd10845">
    <property type="entry name" value="DSRM_RNAse_III_family"/>
    <property type="match status" value="1"/>
</dbReference>
<reference evidence="11" key="1">
    <citation type="submission" date="2023-07" db="EMBL/GenBank/DDBJ databases">
        <title>Brevundimonas soil sp. nov., isolated from the soil of chemical plant.</title>
        <authorList>
            <person name="Wu N."/>
        </authorList>
    </citation>
    <scope>NUCLEOTIDE SEQUENCE</scope>
    <source>
        <strain evidence="11">XZ-24</strain>
    </source>
</reference>
<dbReference type="PROSITE" id="PS00517">
    <property type="entry name" value="RNASE_3_1"/>
    <property type="match status" value="1"/>
</dbReference>
<keyword evidence="6 8" id="KW-0378">Hydrolase</keyword>
<dbReference type="Proteomes" id="UP001169063">
    <property type="component" value="Unassembled WGS sequence"/>
</dbReference>
<dbReference type="EMBL" id="JAUKTR010000004">
    <property type="protein sequence ID" value="MDO1559983.1"/>
    <property type="molecule type" value="Genomic_DNA"/>
</dbReference>
<feature type="active site" evidence="8">
    <location>
        <position position="125"/>
    </location>
</feature>
<dbReference type="SMART" id="SM00358">
    <property type="entry name" value="DSRM"/>
    <property type="match status" value="1"/>
</dbReference>
<name>A0ABT8SPZ9_9CAUL</name>
<protein>
    <recommendedName>
        <fullName evidence="8">Ribonuclease 3</fullName>
        <ecNumber evidence="8">3.1.26.3</ecNumber>
    </recommendedName>
    <alternativeName>
        <fullName evidence="8">Ribonuclease III</fullName>
        <shortName evidence="8">RNase III</shortName>
    </alternativeName>
</protein>
<evidence type="ECO:0000313" key="12">
    <source>
        <dbReference type="Proteomes" id="UP001169063"/>
    </source>
</evidence>
<dbReference type="CDD" id="cd00593">
    <property type="entry name" value="RIBOc"/>
    <property type="match status" value="1"/>
</dbReference>
<comment type="similarity">
    <text evidence="2">Belongs to the ribonuclease III family.</text>
</comment>
<comment type="subcellular location">
    <subcellularLocation>
        <location evidence="8">Cytoplasm</location>
    </subcellularLocation>
</comment>
<evidence type="ECO:0000256" key="1">
    <source>
        <dbReference type="ARBA" id="ARBA00000109"/>
    </source>
</evidence>
<evidence type="ECO:0000256" key="7">
    <source>
        <dbReference type="ARBA" id="ARBA00022884"/>
    </source>
</evidence>
<dbReference type="EC" id="3.1.26.3" evidence="8"/>
<evidence type="ECO:0000256" key="2">
    <source>
        <dbReference type="ARBA" id="ARBA00010183"/>
    </source>
</evidence>
<dbReference type="SUPFAM" id="SSF69065">
    <property type="entry name" value="RNase III domain-like"/>
    <property type="match status" value="1"/>
</dbReference>
<proteinExistence type="inferred from homology"/>
<evidence type="ECO:0000256" key="8">
    <source>
        <dbReference type="HAMAP-Rule" id="MF_00104"/>
    </source>
</evidence>
<dbReference type="GO" id="GO:0004525">
    <property type="term" value="F:ribonuclease III activity"/>
    <property type="evidence" value="ECO:0007669"/>
    <property type="project" value="UniProtKB-EC"/>
</dbReference>
<dbReference type="Pfam" id="PF14622">
    <property type="entry name" value="Ribonucleas_3_3"/>
    <property type="match status" value="1"/>
</dbReference>
<feature type="binding site" evidence="8">
    <location>
        <position position="125"/>
    </location>
    <ligand>
        <name>Mg(2+)</name>
        <dbReference type="ChEBI" id="CHEBI:18420"/>
    </ligand>
</feature>
<dbReference type="PANTHER" id="PTHR11207:SF0">
    <property type="entry name" value="RIBONUCLEASE 3"/>
    <property type="match status" value="1"/>
</dbReference>
<comment type="cofactor">
    <cofactor evidence="8">
        <name>Mg(2+)</name>
        <dbReference type="ChEBI" id="CHEBI:18420"/>
    </cofactor>
</comment>
<evidence type="ECO:0000259" key="9">
    <source>
        <dbReference type="PROSITE" id="PS50137"/>
    </source>
</evidence>
<comment type="subunit">
    <text evidence="8">Homodimer.</text>
</comment>
<dbReference type="InterPro" id="IPR000999">
    <property type="entry name" value="RNase_III_dom"/>
</dbReference>
<feature type="binding site" evidence="8">
    <location>
        <position position="122"/>
    </location>
    <ligand>
        <name>Mg(2+)</name>
        <dbReference type="ChEBI" id="CHEBI:18420"/>
    </ligand>
</feature>
<dbReference type="Pfam" id="PF00035">
    <property type="entry name" value="dsrm"/>
    <property type="match status" value="1"/>
</dbReference>
<dbReference type="InterPro" id="IPR014720">
    <property type="entry name" value="dsRBD_dom"/>
</dbReference>
<dbReference type="SUPFAM" id="SSF54768">
    <property type="entry name" value="dsRNA-binding domain-like"/>
    <property type="match status" value="1"/>
</dbReference>
<dbReference type="InterPro" id="IPR036389">
    <property type="entry name" value="RNase_III_sf"/>
</dbReference>
<feature type="active site" evidence="8">
    <location>
        <position position="53"/>
    </location>
</feature>
<dbReference type="RefSeq" id="WP_302110414.1">
    <property type="nucleotide sequence ID" value="NZ_JAUKTR010000004.1"/>
</dbReference>
<feature type="domain" description="DRBM" evidence="9">
    <location>
        <begin position="163"/>
        <end position="232"/>
    </location>
</feature>
<dbReference type="PANTHER" id="PTHR11207">
    <property type="entry name" value="RIBONUCLEASE III"/>
    <property type="match status" value="1"/>
</dbReference>
<keyword evidence="8" id="KW-0699">rRNA-binding</keyword>
<dbReference type="HAMAP" id="MF_00104">
    <property type="entry name" value="RNase_III"/>
    <property type="match status" value="1"/>
</dbReference>
<keyword evidence="8" id="KW-0460">Magnesium</keyword>